<organism evidence="1 2">
    <name type="scientific">Corynebacterium bovis</name>
    <dbReference type="NCBI Taxonomy" id="36808"/>
    <lineage>
        <taxon>Bacteria</taxon>
        <taxon>Bacillati</taxon>
        <taxon>Actinomycetota</taxon>
        <taxon>Actinomycetes</taxon>
        <taxon>Mycobacteriales</taxon>
        <taxon>Corynebacteriaceae</taxon>
        <taxon>Corynebacterium</taxon>
    </lineage>
</organism>
<dbReference type="RefSeq" id="WP_125207329.1">
    <property type="nucleotide sequence ID" value="NZ_JAUKFU010000177.1"/>
</dbReference>
<sequence>MLAMRYVRFNGVVLLLAVRRRKTVNGSTAPYVLLGSADYVSHHGDAPMSIQWELRRAMPPEIVEYAPMSG</sequence>
<gene>
    <name evidence="1" type="ORF">CXF48_09340</name>
</gene>
<dbReference type="EMBL" id="PQNK01000017">
    <property type="protein sequence ID" value="RRO85771.1"/>
    <property type="molecule type" value="Genomic_DNA"/>
</dbReference>
<dbReference type="Proteomes" id="UP000276526">
    <property type="component" value="Unassembled WGS sequence"/>
</dbReference>
<name>A0A3R8QLL5_9CORY</name>
<accession>A0A3R8QLL5</accession>
<dbReference type="AlphaFoldDB" id="A0A3R8QLL5"/>
<comment type="caution">
    <text evidence="1">The sequence shown here is derived from an EMBL/GenBank/DDBJ whole genome shotgun (WGS) entry which is preliminary data.</text>
</comment>
<proteinExistence type="predicted"/>
<evidence type="ECO:0000313" key="1">
    <source>
        <dbReference type="EMBL" id="RRO85771.1"/>
    </source>
</evidence>
<reference evidence="1 2" key="1">
    <citation type="submission" date="2018-01" db="EMBL/GenBank/DDBJ databases">
        <title>Twenty Corynebacterium bovis Genomes.</title>
        <authorList>
            <person name="Gulvik C.A."/>
        </authorList>
    </citation>
    <scope>NUCLEOTIDE SEQUENCE [LARGE SCALE GENOMIC DNA]</scope>
    <source>
        <strain evidence="1 2">F6900</strain>
    </source>
</reference>
<evidence type="ECO:0000313" key="2">
    <source>
        <dbReference type="Proteomes" id="UP000276526"/>
    </source>
</evidence>
<evidence type="ECO:0008006" key="3">
    <source>
        <dbReference type="Google" id="ProtNLM"/>
    </source>
</evidence>
<protein>
    <recommendedName>
        <fullName evidence="3">DUF3427 domain-containing protein</fullName>
    </recommendedName>
</protein>